<comment type="caution">
    <text evidence="10">The sequence shown here is derived from an EMBL/GenBank/DDBJ whole genome shotgun (WGS) entry which is preliminary data.</text>
</comment>
<dbReference type="GO" id="GO:0004376">
    <property type="term" value="F:GPI mannosyltransferase activity"/>
    <property type="evidence" value="ECO:0007669"/>
    <property type="project" value="InterPro"/>
</dbReference>
<accession>A0A1B9NG29</accession>
<evidence type="ECO:0000256" key="2">
    <source>
        <dbReference type="ARBA" id="ARBA00004687"/>
    </source>
</evidence>
<keyword evidence="4" id="KW-0328">Glycosyltransferase</keyword>
<keyword evidence="6" id="KW-0812">Transmembrane</keyword>
<dbReference type="PANTHER" id="PTHR12468">
    <property type="entry name" value="GPI MANNOSYLTRANSFERASE 2"/>
    <property type="match status" value="1"/>
</dbReference>
<dbReference type="STRING" id="904291.A7J15_00355"/>
<dbReference type="GO" id="GO:0031501">
    <property type="term" value="C:mannosyltransferase complex"/>
    <property type="evidence" value="ECO:0007669"/>
    <property type="project" value="TreeGrafter"/>
</dbReference>
<evidence type="ECO:0000256" key="6">
    <source>
        <dbReference type="ARBA" id="ARBA00022692"/>
    </source>
</evidence>
<organism evidence="10 11">
    <name type="scientific">Microbacterium sediminis</name>
    <dbReference type="NCBI Taxonomy" id="904291"/>
    <lineage>
        <taxon>Bacteria</taxon>
        <taxon>Bacillati</taxon>
        <taxon>Actinomycetota</taxon>
        <taxon>Actinomycetes</taxon>
        <taxon>Micrococcales</taxon>
        <taxon>Microbacteriaceae</taxon>
        <taxon>Microbacterium</taxon>
    </lineage>
</organism>
<evidence type="ECO:0000256" key="1">
    <source>
        <dbReference type="ARBA" id="ARBA00004477"/>
    </source>
</evidence>
<keyword evidence="5" id="KW-0808">Transferase</keyword>
<proteinExistence type="predicted"/>
<keyword evidence="9" id="KW-0472">Membrane</keyword>
<dbReference type="PANTHER" id="PTHR12468:SF2">
    <property type="entry name" value="GPI MANNOSYLTRANSFERASE 2"/>
    <property type="match status" value="1"/>
</dbReference>
<name>A0A1B9NG29_9MICO</name>
<dbReference type="Proteomes" id="UP000093355">
    <property type="component" value="Unassembled WGS sequence"/>
</dbReference>
<dbReference type="GO" id="GO:0006506">
    <property type="term" value="P:GPI anchor biosynthetic process"/>
    <property type="evidence" value="ECO:0007669"/>
    <property type="project" value="UniProtKB-KW"/>
</dbReference>
<keyword evidence="11" id="KW-1185">Reference proteome</keyword>
<keyword evidence="8" id="KW-1133">Transmembrane helix</keyword>
<evidence type="ECO:0000256" key="8">
    <source>
        <dbReference type="ARBA" id="ARBA00022989"/>
    </source>
</evidence>
<evidence type="ECO:0000313" key="11">
    <source>
        <dbReference type="Proteomes" id="UP000093355"/>
    </source>
</evidence>
<comment type="subcellular location">
    <subcellularLocation>
        <location evidence="1">Endoplasmic reticulum membrane</location>
        <topology evidence="1">Multi-pass membrane protein</topology>
    </subcellularLocation>
</comment>
<protein>
    <submittedName>
        <fullName evidence="10">Uncharacterized protein</fullName>
    </submittedName>
</protein>
<gene>
    <name evidence="10" type="ORF">A7J15_00355</name>
</gene>
<sequence>MRVAWAALPAAVRIAAVYAAARLVTVGFILLAAQLAPAHTQLGSGAPLVDFALAWDAQWYWLVAYQGYPSELPLTDAGHVAENAWAFMPVYAYLSQAVATALGATWGVGGFIVSIVSGYLACLALHALLRERQSDREAMWAVTFFAAGPLAGLFHAGYAETLFLLLLFLALRGVLRRRWGRLYLLIPLMGFTRPGILAFALLLGLYGIRRWLRRREDPLPAREIVHIVALGALATAVGFAWQAIAAAVTGDPGAYLDTELAWRRSWVGTEHFLPTQGWFQGAEVWFGVWGLPTWLAPVAVVLLVVAGAALLIVPRAVRRIGPELRLWSASYLVYLLLVFFPQSSIFRLLVPLSPLWGAVAAVRVRGVRIAVLGLCLLGQWWWIWNMYGQGSAFWQIP</sequence>
<dbReference type="AlphaFoldDB" id="A0A1B9NG29"/>
<evidence type="ECO:0000256" key="7">
    <source>
        <dbReference type="ARBA" id="ARBA00022824"/>
    </source>
</evidence>
<evidence type="ECO:0000256" key="9">
    <source>
        <dbReference type="ARBA" id="ARBA00023136"/>
    </source>
</evidence>
<dbReference type="OrthoDB" id="151635at2"/>
<evidence type="ECO:0000313" key="10">
    <source>
        <dbReference type="EMBL" id="OCG75552.1"/>
    </source>
</evidence>
<keyword evidence="7" id="KW-0256">Endoplasmic reticulum</keyword>
<dbReference type="GO" id="GO:0016020">
    <property type="term" value="C:membrane"/>
    <property type="evidence" value="ECO:0007669"/>
    <property type="project" value="GOC"/>
</dbReference>
<evidence type="ECO:0000256" key="3">
    <source>
        <dbReference type="ARBA" id="ARBA00022502"/>
    </source>
</evidence>
<evidence type="ECO:0000256" key="5">
    <source>
        <dbReference type="ARBA" id="ARBA00022679"/>
    </source>
</evidence>
<dbReference type="EMBL" id="LXMD01000012">
    <property type="protein sequence ID" value="OCG75552.1"/>
    <property type="molecule type" value="Genomic_DNA"/>
</dbReference>
<reference evidence="10 11" key="1">
    <citation type="submission" date="2016-05" db="EMBL/GenBank/DDBJ databases">
        <authorList>
            <person name="Lavstsen T."/>
            <person name="Jespersen J.S."/>
        </authorList>
    </citation>
    <scope>NUCLEOTIDE SEQUENCE [LARGE SCALE GENOMIC DNA]</scope>
    <source>
        <strain evidence="10 11">YLB-01</strain>
    </source>
</reference>
<evidence type="ECO:0000256" key="4">
    <source>
        <dbReference type="ARBA" id="ARBA00022676"/>
    </source>
</evidence>
<keyword evidence="3" id="KW-0337">GPI-anchor biosynthesis</keyword>
<comment type="pathway">
    <text evidence="2">Glycolipid biosynthesis; glycosylphosphatidylinositol-anchor biosynthesis.</text>
</comment>
<dbReference type="InterPro" id="IPR007315">
    <property type="entry name" value="PIG-V/Gpi18"/>
</dbReference>
<dbReference type="GO" id="GO:0000009">
    <property type="term" value="F:alpha-1,6-mannosyltransferase activity"/>
    <property type="evidence" value="ECO:0007669"/>
    <property type="project" value="InterPro"/>
</dbReference>